<feature type="repeat" description="ANK" evidence="3">
    <location>
        <begin position="479"/>
        <end position="511"/>
    </location>
</feature>
<reference evidence="5" key="1">
    <citation type="journal article" date="2020" name="Nat. Commun.">
        <title>Genome assembly of wild tea tree DASZ reveals pedigree and selection history of tea varieties.</title>
        <authorList>
            <person name="Zhang W."/>
            <person name="Zhang Y."/>
            <person name="Qiu H."/>
            <person name="Guo Y."/>
            <person name="Wan H."/>
            <person name="Zhang X."/>
            <person name="Scossa F."/>
            <person name="Alseekh S."/>
            <person name="Zhang Q."/>
            <person name="Wang P."/>
            <person name="Xu L."/>
            <person name="Schmidt M.H."/>
            <person name="Jia X."/>
            <person name="Li D."/>
            <person name="Zhu A."/>
            <person name="Guo F."/>
            <person name="Chen W."/>
            <person name="Ni D."/>
            <person name="Usadel B."/>
            <person name="Fernie A.R."/>
            <person name="Wen W."/>
        </authorList>
    </citation>
    <scope>NUCLEOTIDE SEQUENCE [LARGE SCALE GENOMIC DNA]</scope>
    <source>
        <strain evidence="5">cv. G240</strain>
    </source>
</reference>
<evidence type="ECO:0000256" key="2">
    <source>
        <dbReference type="ARBA" id="ARBA00023043"/>
    </source>
</evidence>
<dbReference type="PANTHER" id="PTHR24198:SF165">
    <property type="entry name" value="ANKYRIN REPEAT-CONTAINING PROTEIN-RELATED"/>
    <property type="match status" value="1"/>
</dbReference>
<proteinExistence type="predicted"/>
<feature type="repeat" description="ANK" evidence="3">
    <location>
        <begin position="446"/>
        <end position="478"/>
    </location>
</feature>
<evidence type="ECO:0000313" key="4">
    <source>
        <dbReference type="EMBL" id="KAF5930283.1"/>
    </source>
</evidence>
<organism evidence="4 5">
    <name type="scientific">Camellia sinensis</name>
    <name type="common">Tea plant</name>
    <name type="synonym">Thea sinensis</name>
    <dbReference type="NCBI Taxonomy" id="4442"/>
    <lineage>
        <taxon>Eukaryota</taxon>
        <taxon>Viridiplantae</taxon>
        <taxon>Streptophyta</taxon>
        <taxon>Embryophyta</taxon>
        <taxon>Tracheophyta</taxon>
        <taxon>Spermatophyta</taxon>
        <taxon>Magnoliopsida</taxon>
        <taxon>eudicotyledons</taxon>
        <taxon>Gunneridae</taxon>
        <taxon>Pentapetalae</taxon>
        <taxon>asterids</taxon>
        <taxon>Ericales</taxon>
        <taxon>Theaceae</taxon>
        <taxon>Camellia</taxon>
    </lineage>
</organism>
<dbReference type="SUPFAM" id="SSF48403">
    <property type="entry name" value="Ankyrin repeat"/>
    <property type="match status" value="2"/>
</dbReference>
<evidence type="ECO:0000313" key="5">
    <source>
        <dbReference type="Proteomes" id="UP000593564"/>
    </source>
</evidence>
<dbReference type="Gene3D" id="1.25.40.20">
    <property type="entry name" value="Ankyrin repeat-containing domain"/>
    <property type="match status" value="3"/>
</dbReference>
<dbReference type="SMART" id="SM00248">
    <property type="entry name" value="ANK"/>
    <property type="match status" value="8"/>
</dbReference>
<accession>A0A7J7FPY5</accession>
<reference evidence="4 5" key="2">
    <citation type="submission" date="2020-07" db="EMBL/GenBank/DDBJ databases">
        <title>Genome assembly of wild tea tree DASZ reveals pedigree and selection history of tea varieties.</title>
        <authorList>
            <person name="Zhang W."/>
        </authorList>
    </citation>
    <scope>NUCLEOTIDE SEQUENCE [LARGE SCALE GENOMIC DNA]</scope>
    <source>
        <strain evidence="5">cv. G240</strain>
        <tissue evidence="4">Leaf</tissue>
    </source>
</reference>
<keyword evidence="5" id="KW-1185">Reference proteome</keyword>
<dbReference type="Proteomes" id="UP000593564">
    <property type="component" value="Unassembled WGS sequence"/>
</dbReference>
<dbReference type="InterPro" id="IPR002110">
    <property type="entry name" value="Ankyrin_rpt"/>
</dbReference>
<protein>
    <submittedName>
        <fullName evidence="4">Uncharacterized protein</fullName>
    </submittedName>
</protein>
<comment type="caution">
    <text evidence="4">The sequence shown here is derived from an EMBL/GenBank/DDBJ whole genome shotgun (WGS) entry which is preliminary data.</text>
</comment>
<name>A0A7J7FPY5_CAMSI</name>
<gene>
    <name evidence="4" type="ORF">HYC85_031156</name>
</gene>
<dbReference type="PROSITE" id="PS50297">
    <property type="entry name" value="ANK_REP_REGION"/>
    <property type="match status" value="3"/>
</dbReference>
<dbReference type="InterPro" id="IPR036770">
    <property type="entry name" value="Ankyrin_rpt-contain_sf"/>
</dbReference>
<keyword evidence="1" id="KW-0677">Repeat</keyword>
<dbReference type="Pfam" id="PF12796">
    <property type="entry name" value="Ank_2"/>
    <property type="match status" value="2"/>
</dbReference>
<sequence>MLHLGNAFQRAARIDDVYEMKSCVAEGAKVNDKDQNGCTALHRFAFKGKIESVTTLSECSARKRKGFKAVLGFSSGEIQIEDLEISWFMKTEKQKRAQDYKEKKQQQEEKLGQPTAMAIKRRPTGQRLVKAEVKEVNLTFTRGQKSTATFRLTNLMHTMFVAVSLSTTNPSSFSFPNPFSILPPLSTSSFTLHLSSDHPPLSSLPDTILVRSSMLPTGKAHQDDLPPSVFQARSATGFGNSYFVSALIDAGADINHRDSNGQSVVSLAVQSGNIDSVQVLIESGFVIDHSIDRFLHDAAAINRADLMKLLFLGFGHIDVNSIDSQGRTALHVAAIHGHVEVLRFLVSMGGNPDAVAYNRWTLLYCAASEGHHEAVEFLLNCSMFVKYAVNEDGKTAFALAVEKGYSHLYDMLHLGDALQRAARIEDVHAMKSCIAEGVNVNGKDQNGWTALHRAAFKGRIESVKTLVSNGAQIDLLDDGGYTPLRRAVEGGHMQVAIYLMAHGAKANVVKSNGSLKGFEIVPFNLDCFKNHPSLVTTPLC</sequence>
<dbReference type="InterPro" id="IPR013783">
    <property type="entry name" value="Ig-like_fold"/>
</dbReference>
<dbReference type="EMBL" id="JACBKZ010000015">
    <property type="protein sequence ID" value="KAF5930283.1"/>
    <property type="molecule type" value="Genomic_DNA"/>
</dbReference>
<dbReference type="Gene3D" id="2.60.40.10">
    <property type="entry name" value="Immunoglobulins"/>
    <property type="match status" value="1"/>
</dbReference>
<dbReference type="PANTHER" id="PTHR24198">
    <property type="entry name" value="ANKYRIN REPEAT AND PROTEIN KINASE DOMAIN-CONTAINING PROTEIN"/>
    <property type="match status" value="1"/>
</dbReference>
<evidence type="ECO:0000256" key="1">
    <source>
        <dbReference type="ARBA" id="ARBA00022737"/>
    </source>
</evidence>
<keyword evidence="2 3" id="KW-0040">ANK repeat</keyword>
<dbReference type="PRINTS" id="PR01415">
    <property type="entry name" value="ANKYRIN"/>
</dbReference>
<feature type="repeat" description="ANK" evidence="3">
    <location>
        <begin position="325"/>
        <end position="357"/>
    </location>
</feature>
<dbReference type="PROSITE" id="PS50088">
    <property type="entry name" value="ANK_REPEAT"/>
    <property type="match status" value="3"/>
</dbReference>
<dbReference type="AlphaFoldDB" id="A0A7J7FPY5"/>
<evidence type="ECO:0000256" key="3">
    <source>
        <dbReference type="PROSITE-ProRule" id="PRU00023"/>
    </source>
</evidence>